<feature type="transmembrane region" description="Helical" evidence="1">
    <location>
        <begin position="73"/>
        <end position="97"/>
    </location>
</feature>
<keyword evidence="1" id="KW-1133">Transmembrane helix</keyword>
<dbReference type="HOGENOM" id="CLU_1719763_0_0_5"/>
<dbReference type="Proteomes" id="UP000001963">
    <property type="component" value="Chromosome"/>
</dbReference>
<reference evidence="2 3" key="1">
    <citation type="journal article" date="2007" name="J. Bacteriol.">
        <title>Genome sequence analysis of the emerging human pathogenic acetic acid bacterium Granulibacter bethesdensis.</title>
        <authorList>
            <person name="Greenberg D.E."/>
            <person name="Porcella S.F."/>
            <person name="Zelazny A.M."/>
            <person name="Virtaneva K."/>
            <person name="Sturdevant D.E."/>
            <person name="Kupko J.J.III."/>
            <person name="Barbian K.D."/>
            <person name="Babar A."/>
            <person name="Dorward D.W."/>
            <person name="Holland S.M."/>
        </authorList>
    </citation>
    <scope>NUCLEOTIDE SEQUENCE [LARGE SCALE GENOMIC DNA]</scope>
    <source>
        <strain evidence="3">ATCC BAA-1260 / CGDNIH1</strain>
    </source>
</reference>
<gene>
    <name evidence="2" type="ordered locus">GbCGDNIH1_1037</name>
</gene>
<dbReference type="KEGG" id="gbe:GbCGDNIH1_1037"/>
<evidence type="ECO:0000313" key="2">
    <source>
        <dbReference type="EMBL" id="ABI61935.1"/>
    </source>
</evidence>
<keyword evidence="1" id="KW-0472">Membrane</keyword>
<sequence>MDMAMNSPHASSGSISPALRGQQGAFFGCLAGRRYSSREGGGSSLTGALLGLAAQKIGTKSLCLPRASLGRGFGWACGSAFTVIGVMLTLGHSGLFARRSDKIKESSRRYSGWCRRAGHPVMSWHSPDKSGMRCSDMAWPQGRKCVPAPRRC</sequence>
<accession>Q0BTB6</accession>
<keyword evidence="3" id="KW-1185">Reference proteome</keyword>
<evidence type="ECO:0000256" key="1">
    <source>
        <dbReference type="SAM" id="Phobius"/>
    </source>
</evidence>
<name>Q0BTB6_GRABC</name>
<organism evidence="2 3">
    <name type="scientific">Granulibacter bethesdensis (strain ATCC BAA-1260 / CGDNIH1)</name>
    <dbReference type="NCBI Taxonomy" id="391165"/>
    <lineage>
        <taxon>Bacteria</taxon>
        <taxon>Pseudomonadati</taxon>
        <taxon>Pseudomonadota</taxon>
        <taxon>Alphaproteobacteria</taxon>
        <taxon>Acetobacterales</taxon>
        <taxon>Acetobacteraceae</taxon>
        <taxon>Granulibacter</taxon>
    </lineage>
</organism>
<proteinExistence type="predicted"/>
<evidence type="ECO:0000313" key="3">
    <source>
        <dbReference type="Proteomes" id="UP000001963"/>
    </source>
</evidence>
<dbReference type="EMBL" id="CP000394">
    <property type="protein sequence ID" value="ABI61935.1"/>
    <property type="molecule type" value="Genomic_DNA"/>
</dbReference>
<protein>
    <submittedName>
        <fullName evidence="2">Uncharacterized protein</fullName>
    </submittedName>
</protein>
<dbReference type="AlphaFoldDB" id="Q0BTB6"/>
<keyword evidence="1" id="KW-0812">Transmembrane</keyword>
<dbReference type="STRING" id="391165.GbCGDNIH1_1037"/>